<dbReference type="AlphaFoldDB" id="A0A0R0KS03"/>
<dbReference type="Proteomes" id="UP000008827">
    <property type="component" value="Chromosome 3"/>
</dbReference>
<protein>
    <submittedName>
        <fullName evidence="2 3">Uncharacterized protein</fullName>
    </submittedName>
</protein>
<gene>
    <name evidence="2" type="ORF">GLYMA_03G174200</name>
</gene>
<feature type="chain" id="PRO_5014522292" evidence="1">
    <location>
        <begin position="19"/>
        <end position="79"/>
    </location>
</feature>
<evidence type="ECO:0000313" key="2">
    <source>
        <dbReference type="EMBL" id="KRH67579.1"/>
    </source>
</evidence>
<organism evidence="2">
    <name type="scientific">Glycine max</name>
    <name type="common">Soybean</name>
    <name type="synonym">Glycine hispida</name>
    <dbReference type="NCBI Taxonomy" id="3847"/>
    <lineage>
        <taxon>Eukaryota</taxon>
        <taxon>Viridiplantae</taxon>
        <taxon>Streptophyta</taxon>
        <taxon>Embryophyta</taxon>
        <taxon>Tracheophyta</taxon>
        <taxon>Spermatophyta</taxon>
        <taxon>Magnoliopsida</taxon>
        <taxon>eudicotyledons</taxon>
        <taxon>Gunneridae</taxon>
        <taxon>Pentapetalae</taxon>
        <taxon>rosids</taxon>
        <taxon>fabids</taxon>
        <taxon>Fabales</taxon>
        <taxon>Fabaceae</taxon>
        <taxon>Papilionoideae</taxon>
        <taxon>50 kb inversion clade</taxon>
        <taxon>NPAAA clade</taxon>
        <taxon>indigoferoid/millettioid clade</taxon>
        <taxon>Phaseoleae</taxon>
        <taxon>Glycine</taxon>
        <taxon>Glycine subgen. Soja</taxon>
    </lineage>
</organism>
<dbReference type="Gramene" id="KRH67579">
    <property type="protein sequence ID" value="KRH67579"/>
    <property type="gene ID" value="GLYMA_03G174200"/>
</dbReference>
<reference evidence="2 3" key="1">
    <citation type="journal article" date="2010" name="Nature">
        <title>Genome sequence of the palaeopolyploid soybean.</title>
        <authorList>
            <person name="Schmutz J."/>
            <person name="Cannon S.B."/>
            <person name="Schlueter J."/>
            <person name="Ma J."/>
            <person name="Mitros T."/>
            <person name="Nelson W."/>
            <person name="Hyten D.L."/>
            <person name="Song Q."/>
            <person name="Thelen J.J."/>
            <person name="Cheng J."/>
            <person name="Xu D."/>
            <person name="Hellsten U."/>
            <person name="May G.D."/>
            <person name="Yu Y."/>
            <person name="Sakurai T."/>
            <person name="Umezawa T."/>
            <person name="Bhattacharyya M.K."/>
            <person name="Sandhu D."/>
            <person name="Valliyodan B."/>
            <person name="Lindquist E."/>
            <person name="Peto M."/>
            <person name="Grant D."/>
            <person name="Shu S."/>
            <person name="Goodstein D."/>
            <person name="Barry K."/>
            <person name="Futrell-Griggs M."/>
            <person name="Abernathy B."/>
            <person name="Du J."/>
            <person name="Tian Z."/>
            <person name="Zhu L."/>
            <person name="Gill N."/>
            <person name="Joshi T."/>
            <person name="Libault M."/>
            <person name="Sethuraman A."/>
            <person name="Zhang X.-C."/>
            <person name="Shinozaki K."/>
            <person name="Nguyen H.T."/>
            <person name="Wing R.A."/>
            <person name="Cregan P."/>
            <person name="Specht J."/>
            <person name="Grimwood J."/>
            <person name="Rokhsar D."/>
            <person name="Stacey G."/>
            <person name="Shoemaker R.C."/>
            <person name="Jackson S.A."/>
        </authorList>
    </citation>
    <scope>NUCLEOTIDE SEQUENCE</scope>
    <source>
        <strain evidence="3">cv. Williams 82</strain>
        <tissue evidence="2">Callus</tissue>
    </source>
</reference>
<evidence type="ECO:0000313" key="3">
    <source>
        <dbReference type="EnsemblPlants" id="KRH67579"/>
    </source>
</evidence>
<evidence type="ECO:0000313" key="4">
    <source>
        <dbReference type="Proteomes" id="UP000008827"/>
    </source>
</evidence>
<keyword evidence="4" id="KW-1185">Reference proteome</keyword>
<proteinExistence type="predicted"/>
<evidence type="ECO:0000256" key="1">
    <source>
        <dbReference type="SAM" id="SignalP"/>
    </source>
</evidence>
<reference evidence="3" key="2">
    <citation type="submission" date="2018-02" db="UniProtKB">
        <authorList>
            <consortium name="EnsemblPlants"/>
        </authorList>
    </citation>
    <scope>IDENTIFICATION</scope>
    <source>
        <strain evidence="3">Williams 82</strain>
    </source>
</reference>
<dbReference type="InParanoid" id="A0A0R0KS03"/>
<dbReference type="EMBL" id="CM000836">
    <property type="protein sequence ID" value="KRH67579.1"/>
    <property type="molecule type" value="Genomic_DNA"/>
</dbReference>
<reference evidence="2" key="3">
    <citation type="submission" date="2018-07" db="EMBL/GenBank/DDBJ databases">
        <title>WGS assembly of Glycine max.</title>
        <authorList>
            <person name="Schmutz J."/>
            <person name="Cannon S."/>
            <person name="Schlueter J."/>
            <person name="Ma J."/>
            <person name="Mitros T."/>
            <person name="Nelson W."/>
            <person name="Hyten D."/>
            <person name="Song Q."/>
            <person name="Thelen J."/>
            <person name="Cheng J."/>
            <person name="Xu D."/>
            <person name="Hellsten U."/>
            <person name="May G."/>
            <person name="Yu Y."/>
            <person name="Sakurai T."/>
            <person name="Umezawa T."/>
            <person name="Bhattacharyya M."/>
            <person name="Sandhu D."/>
            <person name="Valliyodan B."/>
            <person name="Lindquist E."/>
            <person name="Peto M."/>
            <person name="Grant D."/>
            <person name="Shu S."/>
            <person name="Goodstein D."/>
            <person name="Barry K."/>
            <person name="Futrell-Griggs M."/>
            <person name="Abernathy B."/>
            <person name="Du J."/>
            <person name="Tian Z."/>
            <person name="Zhu L."/>
            <person name="Gill N."/>
            <person name="Joshi T."/>
            <person name="Libault M."/>
            <person name="Sethuraman A."/>
            <person name="Zhang X."/>
            <person name="Shinozaki K."/>
            <person name="Nguyen H."/>
            <person name="Wing R."/>
            <person name="Cregan P."/>
            <person name="Specht J."/>
            <person name="Grimwood J."/>
            <person name="Rokhsar D."/>
            <person name="Stacey G."/>
            <person name="Shoemaker R."/>
            <person name="Jackson S."/>
        </authorList>
    </citation>
    <scope>NUCLEOTIDE SEQUENCE</scope>
    <source>
        <tissue evidence="2">Callus</tissue>
    </source>
</reference>
<feature type="signal peptide" evidence="1">
    <location>
        <begin position="1"/>
        <end position="18"/>
    </location>
</feature>
<name>A0A0R0KS03_SOYBN</name>
<dbReference type="EnsemblPlants" id="KRH67579">
    <property type="protein sequence ID" value="KRH67579"/>
    <property type="gene ID" value="GLYMA_03G174200"/>
</dbReference>
<sequence>MESDASMAFFLLFSSLLCLPPPFLNDRQSSIPTIKNSLFLFPFIPFSLQFQSRKLLEIDQSFCFRLQDPPICVRYDRIS</sequence>
<accession>A0A0R0KS03</accession>
<keyword evidence="1" id="KW-0732">Signal</keyword>